<dbReference type="EMBL" id="VIWZ01000001">
    <property type="protein sequence ID" value="TWG19692.1"/>
    <property type="molecule type" value="Genomic_DNA"/>
</dbReference>
<dbReference type="AlphaFoldDB" id="A0A561W750"/>
<feature type="domain" description="HTH araC/xylS-type" evidence="4">
    <location>
        <begin position="184"/>
        <end position="282"/>
    </location>
</feature>
<dbReference type="SMART" id="SM00342">
    <property type="entry name" value="HTH_ARAC"/>
    <property type="match status" value="1"/>
</dbReference>
<dbReference type="PANTHER" id="PTHR43436">
    <property type="entry name" value="ARAC-FAMILY TRANSCRIPTIONAL REGULATOR"/>
    <property type="match status" value="1"/>
</dbReference>
<dbReference type="PANTHER" id="PTHR43436:SF1">
    <property type="entry name" value="TRANSCRIPTIONAL REGULATORY PROTEIN"/>
    <property type="match status" value="1"/>
</dbReference>
<dbReference type="Proteomes" id="UP000317685">
    <property type="component" value="Unassembled WGS sequence"/>
</dbReference>
<dbReference type="InterPro" id="IPR009057">
    <property type="entry name" value="Homeodomain-like_sf"/>
</dbReference>
<dbReference type="OrthoDB" id="34150at2"/>
<dbReference type="Gene3D" id="1.10.10.60">
    <property type="entry name" value="Homeodomain-like"/>
    <property type="match status" value="1"/>
</dbReference>
<keyword evidence="1" id="KW-0805">Transcription regulation</keyword>
<organism evidence="5 6">
    <name type="scientific">Micromonospora taraxaci</name>
    <dbReference type="NCBI Taxonomy" id="1316803"/>
    <lineage>
        <taxon>Bacteria</taxon>
        <taxon>Bacillati</taxon>
        <taxon>Actinomycetota</taxon>
        <taxon>Actinomycetes</taxon>
        <taxon>Micromonosporales</taxon>
        <taxon>Micromonosporaceae</taxon>
        <taxon>Micromonospora</taxon>
    </lineage>
</organism>
<dbReference type="GO" id="GO:0003700">
    <property type="term" value="F:DNA-binding transcription factor activity"/>
    <property type="evidence" value="ECO:0007669"/>
    <property type="project" value="InterPro"/>
</dbReference>
<keyword evidence="6" id="KW-1185">Reference proteome</keyword>
<keyword evidence="2 5" id="KW-0238">DNA-binding</keyword>
<name>A0A561W750_9ACTN</name>
<evidence type="ECO:0000256" key="2">
    <source>
        <dbReference type="ARBA" id="ARBA00023125"/>
    </source>
</evidence>
<evidence type="ECO:0000313" key="6">
    <source>
        <dbReference type="Proteomes" id="UP000317685"/>
    </source>
</evidence>
<dbReference type="SUPFAM" id="SSF46689">
    <property type="entry name" value="Homeodomain-like"/>
    <property type="match status" value="2"/>
</dbReference>
<reference evidence="5 6" key="1">
    <citation type="submission" date="2019-06" db="EMBL/GenBank/DDBJ databases">
        <title>Sequencing the genomes of 1000 actinobacteria strains.</title>
        <authorList>
            <person name="Klenk H.-P."/>
        </authorList>
    </citation>
    <scope>NUCLEOTIDE SEQUENCE [LARGE SCALE GENOMIC DNA]</scope>
    <source>
        <strain evidence="5 6">DSM 45885</strain>
    </source>
</reference>
<evidence type="ECO:0000256" key="1">
    <source>
        <dbReference type="ARBA" id="ARBA00023015"/>
    </source>
</evidence>
<dbReference type="InterPro" id="IPR009594">
    <property type="entry name" value="Tscrpt_reg_HTH_AraC_N"/>
</dbReference>
<dbReference type="Pfam" id="PF06719">
    <property type="entry name" value="AraC_N"/>
    <property type="match status" value="1"/>
</dbReference>
<evidence type="ECO:0000256" key="3">
    <source>
        <dbReference type="ARBA" id="ARBA00023163"/>
    </source>
</evidence>
<gene>
    <name evidence="5" type="ORF">FHU34_115076</name>
</gene>
<dbReference type="GeneID" id="300130536"/>
<evidence type="ECO:0000259" key="4">
    <source>
        <dbReference type="PROSITE" id="PS01124"/>
    </source>
</evidence>
<protein>
    <submittedName>
        <fullName evidence="5">AraC-like DNA-binding protein</fullName>
    </submittedName>
</protein>
<accession>A0A561W750</accession>
<dbReference type="PROSITE" id="PS01124">
    <property type="entry name" value="HTH_ARAC_FAMILY_2"/>
    <property type="match status" value="1"/>
</dbReference>
<dbReference type="GO" id="GO:0043565">
    <property type="term" value="F:sequence-specific DNA binding"/>
    <property type="evidence" value="ECO:0007669"/>
    <property type="project" value="InterPro"/>
</dbReference>
<proteinExistence type="predicted"/>
<sequence>MSALPEIRDLVQRYAGRPTPGGLVLHRSDSPTEPVPAQTAPTFALVAQGAKRAVLGTSVFAYGPGQFVVASLELPVITHVSRATPDEPYLVLGLTLRPPLIAELLLDAPPIVRGEPAAGIAVSTADDNLLDAVVRLLRLLDRPHDQRVLWAGLEREVVWRLLTSDQGGTVRQIGQGGGNVVQVERAIRWIRDHHADLFRVEDVARVAGMSVTSLHRHFRAITTMTPIQFQKLIRLQEARARLLAEPGDVAAVGFAVGYESASQFSREYRRLFGLPPGQDAARLARLDPAQLADV</sequence>
<dbReference type="Pfam" id="PF12833">
    <property type="entry name" value="HTH_18"/>
    <property type="match status" value="1"/>
</dbReference>
<evidence type="ECO:0000313" key="5">
    <source>
        <dbReference type="EMBL" id="TWG19692.1"/>
    </source>
</evidence>
<dbReference type="PROSITE" id="PS00041">
    <property type="entry name" value="HTH_ARAC_FAMILY_1"/>
    <property type="match status" value="1"/>
</dbReference>
<keyword evidence="3" id="KW-0804">Transcription</keyword>
<dbReference type="InterPro" id="IPR018062">
    <property type="entry name" value="HTH_AraC-typ_CS"/>
</dbReference>
<comment type="caution">
    <text evidence="5">The sequence shown here is derived from an EMBL/GenBank/DDBJ whole genome shotgun (WGS) entry which is preliminary data.</text>
</comment>
<dbReference type="RefSeq" id="WP_145784721.1">
    <property type="nucleotide sequence ID" value="NZ_VIWZ01000001.1"/>
</dbReference>
<dbReference type="InterPro" id="IPR018060">
    <property type="entry name" value="HTH_AraC"/>
</dbReference>